<evidence type="ECO:0000313" key="2">
    <source>
        <dbReference type="EMBL" id="VFJ51821.1"/>
    </source>
</evidence>
<protein>
    <submittedName>
        <fullName evidence="1">Uncharacterized protein</fullName>
    </submittedName>
</protein>
<proteinExistence type="predicted"/>
<dbReference type="EMBL" id="CAADEY010000033">
    <property type="protein sequence ID" value="VFJ51821.1"/>
    <property type="molecule type" value="Genomic_DNA"/>
</dbReference>
<gene>
    <name evidence="1" type="ORF">BECKDK2373B_GA0170837_10132</name>
    <name evidence="2" type="ORF">BECKDK2373C_GA0170839_10333</name>
</gene>
<dbReference type="EMBL" id="CAADEX010000013">
    <property type="protein sequence ID" value="VFJ46373.1"/>
    <property type="molecule type" value="Genomic_DNA"/>
</dbReference>
<reference evidence="1" key="1">
    <citation type="submission" date="2019-02" db="EMBL/GenBank/DDBJ databases">
        <authorList>
            <person name="Gruber-Vodicka R. H."/>
            <person name="Seah K. B. B."/>
        </authorList>
    </citation>
    <scope>NUCLEOTIDE SEQUENCE</scope>
    <source>
        <strain evidence="2">BECK_DK161</strain>
        <strain evidence="1">BECK_DK47</strain>
    </source>
</reference>
<accession>A0A450S3R3</accession>
<organism evidence="1">
    <name type="scientific">Candidatus Kentrum sp. DK</name>
    <dbReference type="NCBI Taxonomy" id="2126562"/>
    <lineage>
        <taxon>Bacteria</taxon>
        <taxon>Pseudomonadati</taxon>
        <taxon>Pseudomonadota</taxon>
        <taxon>Gammaproteobacteria</taxon>
        <taxon>Candidatus Kentrum</taxon>
    </lineage>
</organism>
<dbReference type="AlphaFoldDB" id="A0A450S3R3"/>
<evidence type="ECO:0000313" key="1">
    <source>
        <dbReference type="EMBL" id="VFJ46373.1"/>
    </source>
</evidence>
<sequence length="89" mass="9239">MPARMFGVGWGVIAVSRKFMGSSMPSLALGPGWTAGMTWRAFSNLSVKIRNYLPSQENALKGLRNIAQGCRAAATLGGANGGDNPNGVA</sequence>
<name>A0A450S3R3_9GAMM</name>